<dbReference type="EMBL" id="VNHU01000001">
    <property type="protein sequence ID" value="TYP77332.1"/>
    <property type="molecule type" value="Genomic_DNA"/>
</dbReference>
<reference evidence="5 6" key="1">
    <citation type="submission" date="2019-07" db="EMBL/GenBank/DDBJ databases">
        <title>Genomic Encyclopedia of Archaeal and Bacterial Type Strains, Phase II (KMG-II): from individual species to whole genera.</title>
        <authorList>
            <person name="Goeker M."/>
        </authorList>
    </citation>
    <scope>NUCLEOTIDE SEQUENCE [LARGE SCALE GENOMIC DNA]</scope>
    <source>
        <strain evidence="5 6">DSM 17527</strain>
    </source>
</reference>
<dbReference type="InterPro" id="IPR026444">
    <property type="entry name" value="Secre_tail"/>
</dbReference>
<dbReference type="Proteomes" id="UP000324376">
    <property type="component" value="Unassembled WGS sequence"/>
</dbReference>
<feature type="domain" description="N-acetylmuramoyl-L-alanine amidase" evidence="3">
    <location>
        <begin position="136"/>
        <end position="286"/>
    </location>
</feature>
<evidence type="ECO:0000256" key="1">
    <source>
        <dbReference type="ARBA" id="ARBA00007553"/>
    </source>
</evidence>
<evidence type="ECO:0000256" key="2">
    <source>
        <dbReference type="ARBA" id="ARBA00022729"/>
    </source>
</evidence>
<dbReference type="InterPro" id="IPR002502">
    <property type="entry name" value="Amidase_domain"/>
</dbReference>
<dbReference type="PANTHER" id="PTHR11022">
    <property type="entry name" value="PEPTIDOGLYCAN RECOGNITION PROTEIN"/>
    <property type="match status" value="1"/>
</dbReference>
<keyword evidence="2" id="KW-0732">Signal</keyword>
<keyword evidence="6" id="KW-1185">Reference proteome</keyword>
<name>A0A5S5CFP3_9FLAO</name>
<gene>
    <name evidence="5" type="ORF">BD809_101486</name>
</gene>
<dbReference type="OrthoDB" id="2812205at2"/>
<dbReference type="AlphaFoldDB" id="A0A5S5CFP3"/>
<dbReference type="Gene3D" id="2.60.120.560">
    <property type="entry name" value="Exo-inulinase, domain 1"/>
    <property type="match status" value="1"/>
</dbReference>
<dbReference type="RefSeq" id="WP_148781347.1">
    <property type="nucleotide sequence ID" value="NZ_VNHU01000001.1"/>
</dbReference>
<dbReference type="CDD" id="cd06583">
    <property type="entry name" value="PGRP"/>
    <property type="match status" value="1"/>
</dbReference>
<organism evidence="5 6">
    <name type="scientific">Aquimarina intermedia</name>
    <dbReference type="NCBI Taxonomy" id="350814"/>
    <lineage>
        <taxon>Bacteria</taxon>
        <taxon>Pseudomonadati</taxon>
        <taxon>Bacteroidota</taxon>
        <taxon>Flavobacteriia</taxon>
        <taxon>Flavobacteriales</taxon>
        <taxon>Flavobacteriaceae</taxon>
        <taxon>Aquimarina</taxon>
    </lineage>
</organism>
<dbReference type="Pfam" id="PF18962">
    <property type="entry name" value="Por_Secre_tail"/>
    <property type="match status" value="1"/>
</dbReference>
<dbReference type="SMART" id="SM00644">
    <property type="entry name" value="Ami_2"/>
    <property type="match status" value="1"/>
</dbReference>
<dbReference type="SUPFAM" id="SSF55846">
    <property type="entry name" value="N-acetylmuramoyl-L-alanine amidase-like"/>
    <property type="match status" value="1"/>
</dbReference>
<dbReference type="SMART" id="SM00701">
    <property type="entry name" value="PGRP"/>
    <property type="match status" value="1"/>
</dbReference>
<evidence type="ECO:0000313" key="6">
    <source>
        <dbReference type="Proteomes" id="UP000324376"/>
    </source>
</evidence>
<dbReference type="NCBIfam" id="TIGR04183">
    <property type="entry name" value="Por_Secre_tail"/>
    <property type="match status" value="1"/>
</dbReference>
<dbReference type="Gene3D" id="3.40.80.10">
    <property type="entry name" value="Peptidoglycan recognition protein-like"/>
    <property type="match status" value="1"/>
</dbReference>
<dbReference type="GO" id="GO:0008745">
    <property type="term" value="F:N-acetylmuramoyl-L-alanine amidase activity"/>
    <property type="evidence" value="ECO:0007669"/>
    <property type="project" value="InterPro"/>
</dbReference>
<proteinExistence type="inferred from homology"/>
<evidence type="ECO:0000259" key="4">
    <source>
        <dbReference type="SMART" id="SM00701"/>
    </source>
</evidence>
<evidence type="ECO:0000313" key="5">
    <source>
        <dbReference type="EMBL" id="TYP77332.1"/>
    </source>
</evidence>
<dbReference type="InterPro" id="IPR036505">
    <property type="entry name" value="Amidase/PGRP_sf"/>
</dbReference>
<comment type="similarity">
    <text evidence="1">Belongs to the N-acetylmuramoyl-L-alanine amidase 2 family.</text>
</comment>
<comment type="caution">
    <text evidence="5">The sequence shown here is derived from an EMBL/GenBank/DDBJ whole genome shotgun (WGS) entry which is preliminary data.</text>
</comment>
<dbReference type="Pfam" id="PF01510">
    <property type="entry name" value="Amidase_2"/>
    <property type="match status" value="1"/>
</dbReference>
<dbReference type="GO" id="GO:0008270">
    <property type="term" value="F:zinc ion binding"/>
    <property type="evidence" value="ECO:0007669"/>
    <property type="project" value="InterPro"/>
</dbReference>
<accession>A0A5S5CFP3</accession>
<feature type="domain" description="Peptidoglycan recognition protein family" evidence="4">
    <location>
        <begin position="128"/>
        <end position="271"/>
    </location>
</feature>
<evidence type="ECO:0000259" key="3">
    <source>
        <dbReference type="SMART" id="SM00644"/>
    </source>
</evidence>
<protein>
    <submittedName>
        <fullName evidence="5">Putative secreted protein (Por secretion system target)</fullName>
    </submittedName>
</protein>
<dbReference type="PANTHER" id="PTHR11022:SF41">
    <property type="entry name" value="PEPTIDOGLYCAN-RECOGNITION PROTEIN LC-RELATED"/>
    <property type="match status" value="1"/>
</dbReference>
<sequence length="686" mass="75421">MKPVKINLKKPKPFISVYTVWEGINLAYTSSKLSYRTSKNGKSWSAWETAVFDGHQEQTSSRITSKMMFLDKKTKYIQYKVSFDQTVDDMTLTDVQLFHYSPGKTPKTTQKNILQTTKSQARAVCSKPTVVSRSQWGAIYRNPASTSTVSHLILHHEYGSNSSNDWAARVRSIQNYHINGNGWSDIGYNFLVDPNGTIYEGRAGGDNAIGAHFCGKNRNTMGICMLGDYSSISPTAATQTALKDLLAWKANKETIDPLGASYHYSVNASLKHIAGHRDAGCTVCPGNGGYASMPSIRNGVNLLVSNGCSGDTTPPTTSITAVGGNTQTGDFTVNFSDNDNIGVTRRFYQVLEKYGTSYLANRTNGFFNENFDQDFGVYDKGAGSWTVTNGRLNQTNTTSDNTLWSSYLIQDSGLPYLYEFAAKVTSTTGPRKFGMHIMASDATLSQRGNSYLIWFSGEDNKVRIYETVNNALYTRAIADVSLDNNWAAYRVTYSPAYGVLQVWKNKESLLTWVDSSPIPSGVAISLRTNKTSVLFDDVKVSKFRSTGSALITAGSLDNTNDLRTTNGKIKSMVRDEAGNWSQPGNLDITLNTAGTLARTQPSSVTLYPNEVSDKAILAWNQREDSAVEITIYDTQGNLISKLPKSYIPQGQGNLDISTSTNQLSPGLYILNLSTGTERETIKLLKK</sequence>
<dbReference type="InterPro" id="IPR015510">
    <property type="entry name" value="PGRP"/>
</dbReference>
<dbReference type="InterPro" id="IPR006619">
    <property type="entry name" value="PGRP_domain_met/bac"/>
</dbReference>
<dbReference type="GO" id="GO:0009253">
    <property type="term" value="P:peptidoglycan catabolic process"/>
    <property type="evidence" value="ECO:0007669"/>
    <property type="project" value="InterPro"/>
</dbReference>